<dbReference type="EMBL" id="QZCH01000007">
    <property type="protein sequence ID" value="RJG48722.1"/>
    <property type="molecule type" value="Genomic_DNA"/>
</dbReference>
<evidence type="ECO:0000313" key="16">
    <source>
        <dbReference type="EMBL" id="RJG48722.1"/>
    </source>
</evidence>
<dbReference type="Gene3D" id="3.30.70.3550">
    <property type="entry name" value="Leucyl/phenylalanyl-tRNA-protein transferase, N-terminal domain"/>
    <property type="match status" value="1"/>
</dbReference>
<evidence type="ECO:0000313" key="17">
    <source>
        <dbReference type="Proteomes" id="UP000283255"/>
    </source>
</evidence>
<dbReference type="Pfam" id="PF03588">
    <property type="entry name" value="Leu_Phe_trans"/>
    <property type="match status" value="1"/>
</dbReference>
<evidence type="ECO:0000256" key="1">
    <source>
        <dbReference type="ARBA" id="ARBA00004496"/>
    </source>
</evidence>
<organism evidence="16 17">
    <name type="scientific">Motilimonas pumila</name>
    <dbReference type="NCBI Taxonomy" id="2303987"/>
    <lineage>
        <taxon>Bacteria</taxon>
        <taxon>Pseudomonadati</taxon>
        <taxon>Pseudomonadota</taxon>
        <taxon>Gammaproteobacteria</taxon>
        <taxon>Alteromonadales</taxon>
        <taxon>Alteromonadales genera incertae sedis</taxon>
        <taxon>Motilimonas</taxon>
    </lineage>
</organism>
<accession>A0A418YGC6</accession>
<dbReference type="PANTHER" id="PTHR30098">
    <property type="entry name" value="LEUCYL/PHENYLALANYL-TRNA--PROTEIN TRANSFERASE"/>
    <property type="match status" value="1"/>
</dbReference>
<comment type="catalytic activity">
    <reaction evidence="7 15">
        <text>N-terminal L-lysyl-[protein] + L-leucyl-tRNA(Leu) = N-terminal L-leucyl-L-lysyl-[protein] + tRNA(Leu) + H(+)</text>
        <dbReference type="Rhea" id="RHEA:12340"/>
        <dbReference type="Rhea" id="RHEA-COMP:9613"/>
        <dbReference type="Rhea" id="RHEA-COMP:9622"/>
        <dbReference type="Rhea" id="RHEA-COMP:12670"/>
        <dbReference type="Rhea" id="RHEA-COMP:12671"/>
        <dbReference type="ChEBI" id="CHEBI:15378"/>
        <dbReference type="ChEBI" id="CHEBI:65249"/>
        <dbReference type="ChEBI" id="CHEBI:78442"/>
        <dbReference type="ChEBI" id="CHEBI:78494"/>
        <dbReference type="ChEBI" id="CHEBI:133043"/>
        <dbReference type="EC" id="2.3.2.6"/>
    </reaction>
</comment>
<dbReference type="Gene3D" id="3.40.630.70">
    <property type="entry name" value="Leucyl/phenylalanyl-tRNA-protein transferase, C-terminal domain"/>
    <property type="match status" value="1"/>
</dbReference>
<dbReference type="AlphaFoldDB" id="A0A418YGC6"/>
<evidence type="ECO:0000256" key="15">
    <source>
        <dbReference type="HAMAP-Rule" id="MF_00688"/>
    </source>
</evidence>
<comment type="similarity">
    <text evidence="9 15">Belongs to the L/F-transferase family.</text>
</comment>
<comment type="catalytic activity">
    <reaction evidence="5 15">
        <text>L-phenylalanyl-tRNA(Phe) + an N-terminal L-alpha-aminoacyl-[protein] = an N-terminal L-phenylalanyl-L-alpha-aminoacyl-[protein] + tRNA(Phe)</text>
        <dbReference type="Rhea" id="RHEA:43632"/>
        <dbReference type="Rhea" id="RHEA-COMP:9668"/>
        <dbReference type="Rhea" id="RHEA-COMP:9699"/>
        <dbReference type="Rhea" id="RHEA-COMP:10636"/>
        <dbReference type="Rhea" id="RHEA-COMP:10637"/>
        <dbReference type="ChEBI" id="CHEBI:78442"/>
        <dbReference type="ChEBI" id="CHEBI:78531"/>
        <dbReference type="ChEBI" id="CHEBI:78597"/>
        <dbReference type="ChEBI" id="CHEBI:83561"/>
        <dbReference type="EC" id="2.3.2.6"/>
    </reaction>
</comment>
<name>A0A418YGC6_9GAMM</name>
<dbReference type="GO" id="GO:0005737">
    <property type="term" value="C:cytoplasm"/>
    <property type="evidence" value="ECO:0007669"/>
    <property type="project" value="UniProtKB-SubCell"/>
</dbReference>
<comment type="catalytic activity">
    <reaction evidence="6 15">
        <text>N-terminal L-arginyl-[protein] + L-leucyl-tRNA(Leu) = N-terminal L-leucyl-L-arginyl-[protein] + tRNA(Leu) + H(+)</text>
        <dbReference type="Rhea" id="RHEA:50416"/>
        <dbReference type="Rhea" id="RHEA-COMP:9613"/>
        <dbReference type="Rhea" id="RHEA-COMP:9622"/>
        <dbReference type="Rhea" id="RHEA-COMP:12672"/>
        <dbReference type="Rhea" id="RHEA-COMP:12673"/>
        <dbReference type="ChEBI" id="CHEBI:15378"/>
        <dbReference type="ChEBI" id="CHEBI:64719"/>
        <dbReference type="ChEBI" id="CHEBI:78442"/>
        <dbReference type="ChEBI" id="CHEBI:78494"/>
        <dbReference type="ChEBI" id="CHEBI:133044"/>
        <dbReference type="EC" id="2.3.2.6"/>
    </reaction>
</comment>
<evidence type="ECO:0000256" key="4">
    <source>
        <dbReference type="ARBA" id="ARBA00023315"/>
    </source>
</evidence>
<reference evidence="16 17" key="2">
    <citation type="submission" date="2019-01" db="EMBL/GenBank/DDBJ databases">
        <title>Motilimonas pumilus sp. nov., isolated from the gut of sea cucumber (Apostichopus japonicus).</title>
        <authorList>
            <person name="Wang F.-Q."/>
            <person name="Ren L.-H."/>
            <person name="Lin Y.-W."/>
            <person name="Sun G.-H."/>
            <person name="Du Z.-J."/>
            <person name="Zhao J.-X."/>
            <person name="Liu X.-J."/>
            <person name="Liu L.-J."/>
        </authorList>
    </citation>
    <scope>NUCLEOTIDE SEQUENCE [LARGE SCALE GENOMIC DNA]</scope>
    <source>
        <strain evidence="16 17">PLHSC7-2</strain>
    </source>
</reference>
<dbReference type="HAMAP" id="MF_00688">
    <property type="entry name" value="Leu_Phe_trans"/>
    <property type="match status" value="1"/>
</dbReference>
<keyword evidence="3 15" id="KW-0808">Transferase</keyword>
<evidence type="ECO:0000256" key="14">
    <source>
        <dbReference type="ARBA" id="ARBA00083640"/>
    </source>
</evidence>
<protein>
    <recommendedName>
        <fullName evidence="11 15">Leucyl/phenylalanyl-tRNA--protein transferase</fullName>
        <ecNumber evidence="10 15">2.3.2.6</ecNumber>
    </recommendedName>
    <alternativeName>
        <fullName evidence="12 15">L/F-transferase</fullName>
    </alternativeName>
    <alternativeName>
        <fullName evidence="13 15">Leucyltransferase</fullName>
    </alternativeName>
    <alternativeName>
        <fullName evidence="14 15">Phenyalanyltransferase</fullName>
    </alternativeName>
</protein>
<evidence type="ECO:0000256" key="3">
    <source>
        <dbReference type="ARBA" id="ARBA00022679"/>
    </source>
</evidence>
<dbReference type="PANTHER" id="PTHR30098:SF2">
    <property type="entry name" value="LEUCYL_PHENYLALANYL-TRNA--PROTEIN TRANSFERASE"/>
    <property type="match status" value="1"/>
</dbReference>
<dbReference type="Proteomes" id="UP000283255">
    <property type="component" value="Unassembled WGS sequence"/>
</dbReference>
<comment type="caution">
    <text evidence="16">The sequence shown here is derived from an EMBL/GenBank/DDBJ whole genome shotgun (WGS) entry which is preliminary data.</text>
</comment>
<dbReference type="NCBIfam" id="TIGR00667">
    <property type="entry name" value="aat"/>
    <property type="match status" value="1"/>
</dbReference>
<dbReference type="EC" id="2.3.2.6" evidence="10 15"/>
<evidence type="ECO:0000256" key="12">
    <source>
        <dbReference type="ARBA" id="ARBA00077136"/>
    </source>
</evidence>
<comment type="subcellular location">
    <subcellularLocation>
        <location evidence="1 15">Cytoplasm</location>
    </subcellularLocation>
</comment>
<keyword evidence="2 15" id="KW-0963">Cytoplasm</keyword>
<sequence>MSLFITELTDDAQDFPHPAHALAEPDGLLAVGGDLSVSRLKQAYQNGIFPWFDASQPILWWSPSERAIIAPERVHVGRTMRKHIKRQQVAITVNLDFTQVIEACAHTQRRGEGTWITPQMVQAYIDLHHAGMAHSIECWHQNQLVGGLYGVAVGQLFCGESMFHHQTNASKLAFIGLCQHFSRHGGQLIDCQLDNPHLQTLGVKDVSRPQFLKQLAQLKQQEVTKECWNKQMISVT</sequence>
<evidence type="ECO:0000256" key="11">
    <source>
        <dbReference type="ARBA" id="ARBA00074372"/>
    </source>
</evidence>
<reference evidence="16 17" key="1">
    <citation type="submission" date="2018-09" db="EMBL/GenBank/DDBJ databases">
        <authorList>
            <person name="Wang F."/>
        </authorList>
    </citation>
    <scope>NUCLEOTIDE SEQUENCE [LARGE SCALE GENOMIC DNA]</scope>
    <source>
        <strain evidence="16 17">PLHSC7-2</strain>
    </source>
</reference>
<proteinExistence type="inferred from homology"/>
<comment type="function">
    <text evidence="8 15">Functions in the N-end rule pathway of protein degradation where it conjugates Leu, Phe and, less efficiently, Met from aminoacyl-tRNAs to the N-termini of proteins containing an N-terminal arginine or lysine.</text>
</comment>
<dbReference type="InterPro" id="IPR042203">
    <property type="entry name" value="Leu/Phe-tRNA_Trfase_C"/>
</dbReference>
<evidence type="ECO:0000256" key="9">
    <source>
        <dbReference type="ARBA" id="ARBA00061535"/>
    </source>
</evidence>
<evidence type="ECO:0000256" key="2">
    <source>
        <dbReference type="ARBA" id="ARBA00022490"/>
    </source>
</evidence>
<dbReference type="InterPro" id="IPR042221">
    <property type="entry name" value="Leu/Phe-tRNA_Trfase_N"/>
</dbReference>
<evidence type="ECO:0000256" key="8">
    <source>
        <dbReference type="ARBA" id="ARBA00054043"/>
    </source>
</evidence>
<gene>
    <name evidence="15" type="primary">aat</name>
    <name evidence="16" type="ORF">D1Z90_07635</name>
</gene>
<evidence type="ECO:0000256" key="13">
    <source>
        <dbReference type="ARBA" id="ARBA00077165"/>
    </source>
</evidence>
<evidence type="ECO:0000256" key="5">
    <source>
        <dbReference type="ARBA" id="ARBA00050607"/>
    </source>
</evidence>
<dbReference type="InterPro" id="IPR016181">
    <property type="entry name" value="Acyl_CoA_acyltransferase"/>
</dbReference>
<dbReference type="InterPro" id="IPR004616">
    <property type="entry name" value="Leu/Phe-tRNA_Trfase"/>
</dbReference>
<dbReference type="GO" id="GO:0008914">
    <property type="term" value="F:leucyl-tRNA--protein transferase activity"/>
    <property type="evidence" value="ECO:0007669"/>
    <property type="project" value="UniProtKB-UniRule"/>
</dbReference>
<evidence type="ECO:0000256" key="7">
    <source>
        <dbReference type="ARBA" id="ARBA00051538"/>
    </source>
</evidence>
<keyword evidence="4 15" id="KW-0012">Acyltransferase</keyword>
<dbReference type="RefSeq" id="WP_119910162.1">
    <property type="nucleotide sequence ID" value="NZ_QZCH01000007.1"/>
</dbReference>
<dbReference type="OrthoDB" id="9790282at2"/>
<dbReference type="SUPFAM" id="SSF55729">
    <property type="entry name" value="Acyl-CoA N-acyltransferases (Nat)"/>
    <property type="match status" value="1"/>
</dbReference>
<dbReference type="GO" id="GO:0030163">
    <property type="term" value="P:protein catabolic process"/>
    <property type="evidence" value="ECO:0007669"/>
    <property type="project" value="UniProtKB-UniRule"/>
</dbReference>
<keyword evidence="17" id="KW-1185">Reference proteome</keyword>
<dbReference type="FunFam" id="3.40.630.70:FF:000001">
    <property type="entry name" value="Leucyl/phenylalanyl-tRNA--protein transferase"/>
    <property type="match status" value="1"/>
</dbReference>
<evidence type="ECO:0000256" key="6">
    <source>
        <dbReference type="ARBA" id="ARBA00050652"/>
    </source>
</evidence>
<evidence type="ECO:0000256" key="10">
    <source>
        <dbReference type="ARBA" id="ARBA00066767"/>
    </source>
</evidence>
<dbReference type="FunFam" id="3.30.70.3550:FF:000001">
    <property type="entry name" value="Leucyl/phenylalanyl-tRNA--protein transferase"/>
    <property type="match status" value="1"/>
</dbReference>